<evidence type="ECO:0000256" key="1">
    <source>
        <dbReference type="ARBA" id="ARBA00023015"/>
    </source>
</evidence>
<evidence type="ECO:0000256" key="2">
    <source>
        <dbReference type="ARBA" id="ARBA00023125"/>
    </source>
</evidence>
<evidence type="ECO:0000313" key="5">
    <source>
        <dbReference type="EMBL" id="MBU3827458.1"/>
    </source>
</evidence>
<dbReference type="GO" id="GO:0003700">
    <property type="term" value="F:DNA-binding transcription factor activity"/>
    <property type="evidence" value="ECO:0007669"/>
    <property type="project" value="InterPro"/>
</dbReference>
<reference evidence="5" key="1">
    <citation type="journal article" date="2021" name="PeerJ">
        <title>Extensive microbial diversity within the chicken gut microbiome revealed by metagenomics and culture.</title>
        <authorList>
            <person name="Gilroy R."/>
            <person name="Ravi A."/>
            <person name="Getino M."/>
            <person name="Pursley I."/>
            <person name="Horton D.L."/>
            <person name="Alikhan N.F."/>
            <person name="Baker D."/>
            <person name="Gharbi K."/>
            <person name="Hall N."/>
            <person name="Watson M."/>
            <person name="Adriaenssens E.M."/>
            <person name="Foster-Nyarko E."/>
            <person name="Jarju S."/>
            <person name="Secka A."/>
            <person name="Antonio M."/>
            <person name="Oren A."/>
            <person name="Chaudhuri R.R."/>
            <person name="La Ragione R."/>
            <person name="Hildebrand F."/>
            <person name="Pallen M.J."/>
        </authorList>
    </citation>
    <scope>NUCLEOTIDE SEQUENCE</scope>
    <source>
        <strain evidence="5">687</strain>
    </source>
</reference>
<evidence type="ECO:0000313" key="6">
    <source>
        <dbReference type="Proteomes" id="UP000824150"/>
    </source>
</evidence>
<dbReference type="PROSITE" id="PS01124">
    <property type="entry name" value="HTH_ARAC_FAMILY_2"/>
    <property type="match status" value="1"/>
</dbReference>
<dbReference type="Gene3D" id="1.10.10.60">
    <property type="entry name" value="Homeodomain-like"/>
    <property type="match status" value="2"/>
</dbReference>
<sequence>MSPIPSRELKEKIRHGNQLFPIAGYLWAGGEVAENVNLHWHSEIEIIRVLRGNFTLQVNLDEIPLHAGNLVLIPANMLHGMILPTDCIEDALLFNAKTIALSSFDEVEKDILEALSSGKMPLPPIITREHALYPQISTLMDEAFTCLKDNSPAARLRVKARLLEILALIYDSGLLERHLIKPSARHDDAEDKLKSLLAYINDHYTEELSVNAAATRLHFTKPYFCRFFKKATGMSFVEYVNDLRLRRAAHELVQGQRDIIELAGDYGFANVSYFYRLFKQKFKTTPQAYRKTHRLP</sequence>
<dbReference type="InterPro" id="IPR020449">
    <property type="entry name" value="Tscrpt_reg_AraC-type_HTH"/>
</dbReference>
<gene>
    <name evidence="5" type="ORF">IAA31_08250</name>
</gene>
<dbReference type="SUPFAM" id="SSF46689">
    <property type="entry name" value="Homeodomain-like"/>
    <property type="match status" value="2"/>
</dbReference>
<organism evidence="5 6">
    <name type="scientific">Candidatus Anaerobiospirillum merdipullorum</name>
    <dbReference type="NCBI Taxonomy" id="2838450"/>
    <lineage>
        <taxon>Bacteria</taxon>
        <taxon>Pseudomonadati</taxon>
        <taxon>Pseudomonadota</taxon>
        <taxon>Gammaproteobacteria</taxon>
        <taxon>Aeromonadales</taxon>
        <taxon>Succinivibrionaceae</taxon>
        <taxon>Anaerobiospirillum</taxon>
    </lineage>
</organism>
<dbReference type="Gene3D" id="2.60.120.10">
    <property type="entry name" value="Jelly Rolls"/>
    <property type="match status" value="1"/>
</dbReference>
<reference evidence="5" key="2">
    <citation type="submission" date="2021-04" db="EMBL/GenBank/DDBJ databases">
        <authorList>
            <person name="Gilroy R."/>
        </authorList>
    </citation>
    <scope>NUCLEOTIDE SEQUENCE</scope>
    <source>
        <strain evidence="5">687</strain>
    </source>
</reference>
<dbReference type="Proteomes" id="UP000824150">
    <property type="component" value="Unassembled WGS sequence"/>
</dbReference>
<proteinExistence type="predicted"/>
<dbReference type="SUPFAM" id="SSF51215">
    <property type="entry name" value="Regulatory protein AraC"/>
    <property type="match status" value="1"/>
</dbReference>
<keyword evidence="2" id="KW-0238">DNA-binding</keyword>
<protein>
    <submittedName>
        <fullName evidence="5">AraC family transcriptional regulator</fullName>
    </submittedName>
</protein>
<dbReference type="CDD" id="cd02208">
    <property type="entry name" value="cupin_RmlC-like"/>
    <property type="match status" value="1"/>
</dbReference>
<feature type="domain" description="HTH araC/xylS-type" evidence="4">
    <location>
        <begin position="194"/>
        <end position="292"/>
    </location>
</feature>
<dbReference type="SMART" id="SM00342">
    <property type="entry name" value="HTH_ARAC"/>
    <property type="match status" value="1"/>
</dbReference>
<dbReference type="InterPro" id="IPR009057">
    <property type="entry name" value="Homeodomain-like_sf"/>
</dbReference>
<dbReference type="PANTHER" id="PTHR43280:SF2">
    <property type="entry name" value="HTH-TYPE TRANSCRIPTIONAL REGULATOR EXSA"/>
    <property type="match status" value="1"/>
</dbReference>
<dbReference type="PRINTS" id="PR00032">
    <property type="entry name" value="HTHARAC"/>
</dbReference>
<dbReference type="InterPro" id="IPR037923">
    <property type="entry name" value="HTH-like"/>
</dbReference>
<evidence type="ECO:0000256" key="3">
    <source>
        <dbReference type="ARBA" id="ARBA00023163"/>
    </source>
</evidence>
<comment type="caution">
    <text evidence="5">The sequence shown here is derived from an EMBL/GenBank/DDBJ whole genome shotgun (WGS) entry which is preliminary data.</text>
</comment>
<dbReference type="EMBL" id="JAHLFG010000089">
    <property type="protein sequence ID" value="MBU3827458.1"/>
    <property type="molecule type" value="Genomic_DNA"/>
</dbReference>
<evidence type="ECO:0000259" key="4">
    <source>
        <dbReference type="PROSITE" id="PS01124"/>
    </source>
</evidence>
<dbReference type="Pfam" id="PF12833">
    <property type="entry name" value="HTH_18"/>
    <property type="match status" value="1"/>
</dbReference>
<keyword evidence="3" id="KW-0804">Transcription</keyword>
<dbReference type="InterPro" id="IPR014710">
    <property type="entry name" value="RmlC-like_jellyroll"/>
</dbReference>
<dbReference type="AlphaFoldDB" id="A0A9E2KQI0"/>
<dbReference type="InterPro" id="IPR013096">
    <property type="entry name" value="Cupin_2"/>
</dbReference>
<dbReference type="GO" id="GO:0043565">
    <property type="term" value="F:sequence-specific DNA binding"/>
    <property type="evidence" value="ECO:0007669"/>
    <property type="project" value="InterPro"/>
</dbReference>
<dbReference type="InterPro" id="IPR018060">
    <property type="entry name" value="HTH_AraC"/>
</dbReference>
<accession>A0A9E2KQI0</accession>
<dbReference type="PANTHER" id="PTHR43280">
    <property type="entry name" value="ARAC-FAMILY TRANSCRIPTIONAL REGULATOR"/>
    <property type="match status" value="1"/>
</dbReference>
<name>A0A9E2KQI0_9GAMM</name>
<keyword evidence="1" id="KW-0805">Transcription regulation</keyword>
<dbReference type="Pfam" id="PF07883">
    <property type="entry name" value="Cupin_2"/>
    <property type="match status" value="1"/>
</dbReference>